<dbReference type="Pfam" id="PF15894">
    <property type="entry name" value="SgrT"/>
    <property type="match status" value="1"/>
</dbReference>
<organism evidence="1 2">
    <name type="scientific">Brenneria roseae subsp. americana</name>
    <dbReference type="NCBI Taxonomy" id="1508507"/>
    <lineage>
        <taxon>Bacteria</taxon>
        <taxon>Pseudomonadati</taxon>
        <taxon>Pseudomonadota</taxon>
        <taxon>Gammaproteobacteria</taxon>
        <taxon>Enterobacterales</taxon>
        <taxon>Pectobacteriaceae</taxon>
        <taxon>Brenneria</taxon>
    </lineage>
</organism>
<dbReference type="RefSeq" id="WP_109052450.1">
    <property type="nucleotide sequence ID" value="NZ_QDKJ01000001.1"/>
</dbReference>
<dbReference type="InterPro" id="IPR031767">
    <property type="entry name" value="SgrT"/>
</dbReference>
<proteinExistence type="predicted"/>
<name>A0A2U1U228_9GAMM</name>
<protein>
    <submittedName>
        <fullName evidence="1">Glucose uptake inhibitor SgrT</fullName>
    </submittedName>
</protein>
<evidence type="ECO:0000313" key="2">
    <source>
        <dbReference type="Proteomes" id="UP000245138"/>
    </source>
</evidence>
<dbReference type="EMBL" id="QDKJ01000001">
    <property type="protein sequence ID" value="PWC15687.1"/>
    <property type="molecule type" value="Genomic_DNA"/>
</dbReference>
<comment type="caution">
    <text evidence="1">The sequence shown here is derived from an EMBL/GenBank/DDBJ whole genome shotgun (WGS) entry which is preliminary data.</text>
</comment>
<dbReference type="AlphaFoldDB" id="A0A2U1U228"/>
<gene>
    <name evidence="1" type="ORF">B4923_00800</name>
</gene>
<evidence type="ECO:0000313" key="1">
    <source>
        <dbReference type="EMBL" id="PWC15687.1"/>
    </source>
</evidence>
<accession>A0A2U1U228</accession>
<reference evidence="1 2" key="1">
    <citation type="submission" date="2018-04" db="EMBL/GenBank/DDBJ databases">
        <title>Brenneria corticis sp.nov.</title>
        <authorList>
            <person name="Li Y."/>
        </authorList>
    </citation>
    <scope>NUCLEOTIDE SEQUENCE [LARGE SCALE GENOMIC DNA]</scope>
    <source>
        <strain evidence="1 2">LMG 27715</strain>
    </source>
</reference>
<dbReference type="Proteomes" id="UP000245138">
    <property type="component" value="Unassembled WGS sequence"/>
</dbReference>
<dbReference type="GO" id="GO:0046325">
    <property type="term" value="P:negative regulation of D-glucose import"/>
    <property type="evidence" value="ECO:0007669"/>
    <property type="project" value="InterPro"/>
</dbReference>
<keyword evidence="2" id="KW-1185">Reference proteome</keyword>
<sequence>MAISQLYRFYRVYLSTCKAKWLRWMSAQQRVALLQQATQWQIVEMSEEEYRHWI</sequence>
<dbReference type="OrthoDB" id="6428746at2"/>